<feature type="compositionally biased region" description="Polar residues" evidence="2">
    <location>
        <begin position="244"/>
        <end position="255"/>
    </location>
</feature>
<evidence type="ECO:0000256" key="1">
    <source>
        <dbReference type="PROSITE-ProRule" id="PRU00042"/>
    </source>
</evidence>
<gene>
    <name evidence="4" type="ORF">DASC09_061920</name>
</gene>
<evidence type="ECO:0000313" key="4">
    <source>
        <dbReference type="EMBL" id="GMM38853.1"/>
    </source>
</evidence>
<feature type="region of interest" description="Disordered" evidence="2">
    <location>
        <begin position="226"/>
        <end position="255"/>
    </location>
</feature>
<evidence type="ECO:0000256" key="2">
    <source>
        <dbReference type="SAM" id="MobiDB-lite"/>
    </source>
</evidence>
<feature type="region of interest" description="Disordered" evidence="2">
    <location>
        <begin position="71"/>
        <end position="97"/>
    </location>
</feature>
<dbReference type="InterPro" id="IPR013087">
    <property type="entry name" value="Znf_C2H2_type"/>
</dbReference>
<protein>
    <submittedName>
        <fullName evidence="4">Stress-regulated transcription factor</fullName>
    </submittedName>
</protein>
<keyword evidence="1" id="KW-0862">Zinc</keyword>
<name>A0AAV5QV97_9ASCO</name>
<dbReference type="Proteomes" id="UP001360560">
    <property type="component" value="Unassembled WGS sequence"/>
</dbReference>
<dbReference type="PROSITE" id="PS50157">
    <property type="entry name" value="ZINC_FINGER_C2H2_2"/>
    <property type="match status" value="1"/>
</dbReference>
<dbReference type="GO" id="GO:0008270">
    <property type="term" value="F:zinc ion binding"/>
    <property type="evidence" value="ECO:0007669"/>
    <property type="project" value="UniProtKB-KW"/>
</dbReference>
<dbReference type="Gene3D" id="3.30.160.60">
    <property type="entry name" value="Classic Zinc Finger"/>
    <property type="match status" value="1"/>
</dbReference>
<proteinExistence type="predicted"/>
<feature type="compositionally biased region" description="Polar residues" evidence="2">
    <location>
        <begin position="71"/>
        <end position="80"/>
    </location>
</feature>
<feature type="domain" description="C2H2-type" evidence="3">
    <location>
        <begin position="409"/>
        <end position="445"/>
    </location>
</feature>
<keyword evidence="1" id="KW-0863">Zinc-finger</keyword>
<dbReference type="EMBL" id="BTFZ01000020">
    <property type="protein sequence ID" value="GMM38853.1"/>
    <property type="molecule type" value="Genomic_DNA"/>
</dbReference>
<dbReference type="AlphaFoldDB" id="A0AAV5QV97"/>
<accession>A0AAV5QV97</accession>
<feature type="compositionally biased region" description="Low complexity" evidence="2">
    <location>
        <begin position="81"/>
        <end position="97"/>
    </location>
</feature>
<keyword evidence="1" id="KW-0479">Metal-binding</keyword>
<reference evidence="4 5" key="1">
    <citation type="journal article" date="2023" name="Elife">
        <title>Identification of key yeast species and microbe-microbe interactions impacting larval growth of Drosophila in the wild.</title>
        <authorList>
            <person name="Mure A."/>
            <person name="Sugiura Y."/>
            <person name="Maeda R."/>
            <person name="Honda K."/>
            <person name="Sakurai N."/>
            <person name="Takahashi Y."/>
            <person name="Watada M."/>
            <person name="Katoh T."/>
            <person name="Gotoh A."/>
            <person name="Gotoh Y."/>
            <person name="Taniguchi I."/>
            <person name="Nakamura K."/>
            <person name="Hayashi T."/>
            <person name="Katayama T."/>
            <person name="Uemura T."/>
            <person name="Hattori Y."/>
        </authorList>
    </citation>
    <scope>NUCLEOTIDE SEQUENCE [LARGE SCALE GENOMIC DNA]</scope>
    <source>
        <strain evidence="4 5">SC-9</strain>
    </source>
</reference>
<sequence length="517" mass="58371">MTSYAVFPSLNRPMSDILEDELYHVNSNLPQQSGSPKFSNKMFDSSEFLNIQQTSDTDNNYNFSKIYTTSNNSQNSVCSKSSTTANTSSNNNNNNNAVPAYQYQLHNHDSIQPFNEYANPDVELNGFSKPQPSQFGQNFQQFNPFASGKLEDEMLFNVNIYDNDLGISNSEIIALAEKHTFDSIPSLHFYNTMEIPYEDLEDYGSDDEDEDEDEDRLIDVNDDPFFYAHDQENDEPGSVYEAPSTPNTSVLPSPQSSNGYSNYLASNKQFLNESAIFEDDDNENRTLKSMDVDSSDVSDYEDSFYEPKFDTAALIDNSSRAHSFINNNDQEVKKFRKNTLKPISLNTLNNTSGKLKTVSTKNNPIQKIKHRHSQSISNMEVGDINKALNASSNSTLVISPNCADSDENNQCMLINPSTNSPCLKKFSRPYDLIRHQETIHASKKKIFRCMICENNYKKSLDDAQANGETDKPLHSPKTFSRGDALSRHIRVKHSLTGEAVTEALKYAKDNVEYINIC</sequence>
<evidence type="ECO:0000259" key="3">
    <source>
        <dbReference type="PROSITE" id="PS50157"/>
    </source>
</evidence>
<dbReference type="GeneID" id="90076841"/>
<organism evidence="4 5">
    <name type="scientific">Saccharomycopsis crataegensis</name>
    <dbReference type="NCBI Taxonomy" id="43959"/>
    <lineage>
        <taxon>Eukaryota</taxon>
        <taxon>Fungi</taxon>
        <taxon>Dikarya</taxon>
        <taxon>Ascomycota</taxon>
        <taxon>Saccharomycotina</taxon>
        <taxon>Saccharomycetes</taxon>
        <taxon>Saccharomycopsidaceae</taxon>
        <taxon>Saccharomycopsis</taxon>
    </lineage>
</organism>
<evidence type="ECO:0000313" key="5">
    <source>
        <dbReference type="Proteomes" id="UP001360560"/>
    </source>
</evidence>
<dbReference type="RefSeq" id="XP_064855848.1">
    <property type="nucleotide sequence ID" value="XM_064999776.1"/>
</dbReference>
<comment type="caution">
    <text evidence="4">The sequence shown here is derived from an EMBL/GenBank/DDBJ whole genome shotgun (WGS) entry which is preliminary data.</text>
</comment>
<keyword evidence="5" id="KW-1185">Reference proteome</keyword>